<name>A0A0D2EBV5_9EURO</name>
<evidence type="ECO:0000313" key="4">
    <source>
        <dbReference type="Proteomes" id="UP000054266"/>
    </source>
</evidence>
<keyword evidence="1" id="KW-0732">Signal</keyword>
<proteinExistence type="predicted"/>
<dbReference type="Proteomes" id="UP000054266">
    <property type="component" value="Unassembled WGS sequence"/>
</dbReference>
<dbReference type="HOGENOM" id="CLU_096573_2_1_1"/>
<evidence type="ECO:0000259" key="2">
    <source>
        <dbReference type="Pfam" id="PF26534"/>
    </source>
</evidence>
<feature type="signal peptide" evidence="1">
    <location>
        <begin position="1"/>
        <end position="18"/>
    </location>
</feature>
<organism evidence="3 4">
    <name type="scientific">Phialophora macrospora</name>
    <dbReference type="NCBI Taxonomy" id="1851006"/>
    <lineage>
        <taxon>Eukaryota</taxon>
        <taxon>Fungi</taxon>
        <taxon>Dikarya</taxon>
        <taxon>Ascomycota</taxon>
        <taxon>Pezizomycotina</taxon>
        <taxon>Eurotiomycetes</taxon>
        <taxon>Chaetothyriomycetidae</taxon>
        <taxon>Chaetothyriales</taxon>
        <taxon>Herpotrichiellaceae</taxon>
        <taxon>Phialophora</taxon>
    </lineage>
</organism>
<dbReference type="AlphaFoldDB" id="A0A0D2EBV5"/>
<dbReference type="Pfam" id="PF26534">
    <property type="entry name" value="NTF2_7"/>
    <property type="match status" value="1"/>
</dbReference>
<feature type="domain" description="NTF2-like" evidence="2">
    <location>
        <begin position="34"/>
        <end position="171"/>
    </location>
</feature>
<dbReference type="EMBL" id="KN846956">
    <property type="protein sequence ID" value="KIW71772.1"/>
    <property type="molecule type" value="Genomic_DNA"/>
</dbReference>
<feature type="chain" id="PRO_5002241076" description="NTF2-like domain-containing protein" evidence="1">
    <location>
        <begin position="19"/>
        <end position="222"/>
    </location>
</feature>
<gene>
    <name evidence="3" type="ORF">PV04_00009</name>
</gene>
<evidence type="ECO:0000256" key="1">
    <source>
        <dbReference type="SAM" id="SignalP"/>
    </source>
</evidence>
<dbReference type="InterPro" id="IPR058645">
    <property type="entry name" value="NTF2-like_dom_7"/>
</dbReference>
<accession>A0A0D2EBV5</accession>
<evidence type="ECO:0000313" key="3">
    <source>
        <dbReference type="EMBL" id="KIW71772.1"/>
    </source>
</evidence>
<protein>
    <recommendedName>
        <fullName evidence="2">NTF2-like domain-containing protein</fullName>
    </recommendedName>
</protein>
<keyword evidence="4" id="KW-1185">Reference proteome</keyword>
<reference evidence="3 4" key="1">
    <citation type="submission" date="2015-01" db="EMBL/GenBank/DDBJ databases">
        <title>The Genome Sequence of Capronia semiimmersa CBS27337.</title>
        <authorList>
            <consortium name="The Broad Institute Genomics Platform"/>
            <person name="Cuomo C."/>
            <person name="de Hoog S."/>
            <person name="Gorbushina A."/>
            <person name="Stielow B."/>
            <person name="Teixiera M."/>
            <person name="Abouelleil A."/>
            <person name="Chapman S.B."/>
            <person name="Priest M."/>
            <person name="Young S.K."/>
            <person name="Wortman J."/>
            <person name="Nusbaum C."/>
            <person name="Birren B."/>
        </authorList>
    </citation>
    <scope>NUCLEOTIDE SEQUENCE [LARGE SCALE GENOMIC DNA]</scope>
    <source>
        <strain evidence="3 4">CBS 27337</strain>
    </source>
</reference>
<sequence>MRFLNLATSLALASTIAAIPDLSRVRRDASLNSTCVSQSDADSIVAKFITVMEHADVNAANQTVQELLSDGFFETSDSINTIAGNALGSITFPDKVSYIASILNAPAPRNITTLKIMPAGCTNVLWYWRMQVGIELAPVQGFNLMEVDENNKLLSQLIEFNSIAWAVDTGFTVTNRVGRKVPVPGQTSASDSALASSAPGLSSTSMLRLFLTAVIGYWIACL</sequence>